<comment type="caution">
    <text evidence="2">The sequence shown here is derived from an EMBL/GenBank/DDBJ whole genome shotgun (WGS) entry which is preliminary data.</text>
</comment>
<reference evidence="2" key="1">
    <citation type="submission" date="2022-07" db="EMBL/GenBank/DDBJ databases">
        <title>Genome Sequence of Agrocybe chaxingu.</title>
        <authorList>
            <person name="Buettner E."/>
        </authorList>
    </citation>
    <scope>NUCLEOTIDE SEQUENCE</scope>
    <source>
        <strain evidence="2">MP-N11</strain>
    </source>
</reference>
<feature type="compositionally biased region" description="Polar residues" evidence="1">
    <location>
        <begin position="221"/>
        <end position="231"/>
    </location>
</feature>
<evidence type="ECO:0000256" key="1">
    <source>
        <dbReference type="SAM" id="MobiDB-lite"/>
    </source>
</evidence>
<dbReference type="EMBL" id="JANKHO010000900">
    <property type="protein sequence ID" value="KAJ3505294.1"/>
    <property type="molecule type" value="Genomic_DNA"/>
</dbReference>
<dbReference type="Proteomes" id="UP001148786">
    <property type="component" value="Unassembled WGS sequence"/>
</dbReference>
<accession>A0A9W8JX95</accession>
<organism evidence="2 3">
    <name type="scientific">Agrocybe chaxingu</name>
    <dbReference type="NCBI Taxonomy" id="84603"/>
    <lineage>
        <taxon>Eukaryota</taxon>
        <taxon>Fungi</taxon>
        <taxon>Dikarya</taxon>
        <taxon>Basidiomycota</taxon>
        <taxon>Agaricomycotina</taxon>
        <taxon>Agaricomycetes</taxon>
        <taxon>Agaricomycetidae</taxon>
        <taxon>Agaricales</taxon>
        <taxon>Agaricineae</taxon>
        <taxon>Strophariaceae</taxon>
        <taxon>Agrocybe</taxon>
    </lineage>
</organism>
<protein>
    <submittedName>
        <fullName evidence="2">Uncharacterized protein</fullName>
    </submittedName>
</protein>
<evidence type="ECO:0000313" key="3">
    <source>
        <dbReference type="Proteomes" id="UP001148786"/>
    </source>
</evidence>
<keyword evidence="3" id="KW-1185">Reference proteome</keyword>
<proteinExistence type="predicted"/>
<dbReference type="AlphaFoldDB" id="A0A9W8JX95"/>
<feature type="region of interest" description="Disordered" evidence="1">
    <location>
        <begin position="1"/>
        <end position="72"/>
    </location>
</feature>
<feature type="region of interest" description="Disordered" evidence="1">
    <location>
        <begin position="178"/>
        <end position="245"/>
    </location>
</feature>
<sequence>MGKGAEADEEVFWLSGASDSKTSETGTTSGTETDAASGSQSQAAPLLYRRSQAQQSKADVAPVLPSPSHRKTAVTSSKLTLVAQDSSATIYPPSTPRARSTVKCASAALWDSPDNLFLATPENHIEDSAIPSPNASSANPSPCTPVYKKPTITYIFCGVRRVYQNPLYNYAEDEVAPKAAAPTKGRKRSPLLSEDNGDADEAAAIRPTKLNFGEPSKTKSKQGSAETNVQTLDLEFKTAGEPLSG</sequence>
<evidence type="ECO:0000313" key="2">
    <source>
        <dbReference type="EMBL" id="KAJ3505294.1"/>
    </source>
</evidence>
<gene>
    <name evidence="2" type="ORF">NLJ89_g7492</name>
</gene>
<feature type="compositionally biased region" description="Low complexity" evidence="1">
    <location>
        <begin position="18"/>
        <end position="39"/>
    </location>
</feature>
<name>A0A9W8JX95_9AGAR</name>
<dbReference type="OrthoDB" id="3364608at2759"/>